<sequence>VNQFKHQPFSQLHRDLQLNGHRRISPKHRKKIIMAQFGDPNKIKEQLYFIKERLWETTPDSVKDFPWKKAENLVLKKFLFVGKKALKLTLLILFVFSCVSDFINSIAINQELMIPFGLIVGCLMTDFLKETSQVAFPSCE</sequence>
<comment type="caution">
    <text evidence="2">The sequence shown here is derived from an EMBL/GenBank/DDBJ whole genome shotgun (WGS) entry which is preliminary data.</text>
</comment>
<dbReference type="PANTHER" id="PTHR36000:SF3">
    <property type="entry name" value="EMBRYO DEFECTIVE 1273"/>
    <property type="match status" value="1"/>
</dbReference>
<dbReference type="OrthoDB" id="742048at2759"/>
<dbReference type="PANTHER" id="PTHR36000">
    <property type="entry name" value="DEFECTIVE 1273 PROTEIN, PUTATIVE-RELATED"/>
    <property type="match status" value="1"/>
</dbReference>
<feature type="transmembrane region" description="Helical" evidence="1">
    <location>
        <begin position="85"/>
        <end position="106"/>
    </location>
</feature>
<dbReference type="EMBL" id="AWUE01019933">
    <property type="protein sequence ID" value="OMO70954.1"/>
    <property type="molecule type" value="Genomic_DNA"/>
</dbReference>
<keyword evidence="1" id="KW-0812">Transmembrane</keyword>
<dbReference type="Proteomes" id="UP000187203">
    <property type="component" value="Unassembled WGS sequence"/>
</dbReference>
<dbReference type="AlphaFoldDB" id="A0A1R3HKY4"/>
<proteinExistence type="predicted"/>
<organism evidence="2 3">
    <name type="scientific">Corchorus olitorius</name>
    <dbReference type="NCBI Taxonomy" id="93759"/>
    <lineage>
        <taxon>Eukaryota</taxon>
        <taxon>Viridiplantae</taxon>
        <taxon>Streptophyta</taxon>
        <taxon>Embryophyta</taxon>
        <taxon>Tracheophyta</taxon>
        <taxon>Spermatophyta</taxon>
        <taxon>Magnoliopsida</taxon>
        <taxon>eudicotyledons</taxon>
        <taxon>Gunneridae</taxon>
        <taxon>Pentapetalae</taxon>
        <taxon>rosids</taxon>
        <taxon>malvids</taxon>
        <taxon>Malvales</taxon>
        <taxon>Malvaceae</taxon>
        <taxon>Grewioideae</taxon>
        <taxon>Apeibeae</taxon>
        <taxon>Corchorus</taxon>
    </lineage>
</organism>
<keyword evidence="1" id="KW-1133">Transmembrane helix</keyword>
<evidence type="ECO:0000256" key="1">
    <source>
        <dbReference type="SAM" id="Phobius"/>
    </source>
</evidence>
<gene>
    <name evidence="2" type="ORF">COLO4_28429</name>
</gene>
<name>A0A1R3HKY4_9ROSI</name>
<feature type="non-terminal residue" evidence="2">
    <location>
        <position position="140"/>
    </location>
</feature>
<evidence type="ECO:0000313" key="3">
    <source>
        <dbReference type="Proteomes" id="UP000187203"/>
    </source>
</evidence>
<keyword evidence="1" id="KW-0472">Membrane</keyword>
<evidence type="ECO:0000313" key="2">
    <source>
        <dbReference type="EMBL" id="OMO70954.1"/>
    </source>
</evidence>
<feature type="non-terminal residue" evidence="2">
    <location>
        <position position="1"/>
    </location>
</feature>
<protein>
    <submittedName>
        <fullName evidence="2">Uncharacterized protein</fullName>
    </submittedName>
</protein>
<accession>A0A1R3HKY4</accession>
<keyword evidence="3" id="KW-1185">Reference proteome</keyword>
<reference evidence="3" key="1">
    <citation type="submission" date="2013-09" db="EMBL/GenBank/DDBJ databases">
        <title>Corchorus olitorius genome sequencing.</title>
        <authorList>
            <person name="Alam M."/>
            <person name="Haque M.S."/>
            <person name="Islam M.S."/>
            <person name="Emdad E.M."/>
            <person name="Islam M.M."/>
            <person name="Ahmed B."/>
            <person name="Halim A."/>
            <person name="Hossen Q.M.M."/>
            <person name="Hossain M.Z."/>
            <person name="Ahmed R."/>
            <person name="Khan M.M."/>
            <person name="Islam R."/>
            <person name="Rashid M.M."/>
            <person name="Khan S.A."/>
            <person name="Rahman M.S."/>
            <person name="Alam M."/>
            <person name="Yahiya A.S."/>
            <person name="Khan M.S."/>
            <person name="Azam M.S."/>
            <person name="Haque T."/>
            <person name="Lashkar M.Z.H."/>
            <person name="Akhand A.I."/>
            <person name="Morshed G."/>
            <person name="Roy S."/>
            <person name="Uddin K.S."/>
            <person name="Rabeya T."/>
            <person name="Hossain A.S."/>
            <person name="Chowdhury A."/>
            <person name="Snigdha A.R."/>
            <person name="Mortoza M.S."/>
            <person name="Matin S.A."/>
            <person name="Hoque S.M.E."/>
            <person name="Islam M.K."/>
            <person name="Roy D.K."/>
            <person name="Haider R."/>
            <person name="Moosa M.M."/>
            <person name="Elias S.M."/>
            <person name="Hasan A.M."/>
            <person name="Jahan S."/>
            <person name="Shafiuddin M."/>
            <person name="Mahmood N."/>
            <person name="Shommy N.S."/>
        </authorList>
    </citation>
    <scope>NUCLEOTIDE SEQUENCE [LARGE SCALE GENOMIC DNA]</scope>
    <source>
        <strain evidence="3">cv. O-4</strain>
    </source>
</reference>